<dbReference type="eggNOG" id="COG2603">
    <property type="taxonomic scope" value="Bacteria"/>
</dbReference>
<comment type="catalytic activity">
    <reaction evidence="2">
        <text>5-methylaminomethyl-2-thiouridine(34) in tRNA + selenophosphate + (2E)-geranyl diphosphate + H2O + H(+) = 5-methylaminomethyl-2-selenouridine(34) in tRNA + (2E)-thiogeraniol + phosphate + diphosphate</text>
        <dbReference type="Rhea" id="RHEA:42716"/>
        <dbReference type="Rhea" id="RHEA-COMP:10195"/>
        <dbReference type="Rhea" id="RHEA-COMP:10196"/>
        <dbReference type="ChEBI" id="CHEBI:15377"/>
        <dbReference type="ChEBI" id="CHEBI:15378"/>
        <dbReference type="ChEBI" id="CHEBI:16144"/>
        <dbReference type="ChEBI" id="CHEBI:33019"/>
        <dbReference type="ChEBI" id="CHEBI:43474"/>
        <dbReference type="ChEBI" id="CHEBI:58057"/>
        <dbReference type="ChEBI" id="CHEBI:74455"/>
        <dbReference type="ChEBI" id="CHEBI:82743"/>
        <dbReference type="ChEBI" id="CHEBI:143703"/>
        <dbReference type="EC" id="2.9.1.3"/>
    </reaction>
</comment>
<dbReference type="EMBL" id="ABXW01000053">
    <property type="protein sequence ID" value="EEB44848.1"/>
    <property type="molecule type" value="Genomic_DNA"/>
</dbReference>
<dbReference type="Proteomes" id="UP000003729">
    <property type="component" value="Unassembled WGS sequence"/>
</dbReference>
<comment type="function">
    <text evidence="2">Involved in the post-transcriptional modification of the uridine at the wobble position (U34) of tRNA(Lys), tRNA(Glu) and tRNA(Gln). Catalyzes the conversion of 2-thiouridine (S2U-RNA) to 2-selenouridine (Se2U-RNA). Acts in a two-step process involving geranylation of 2-thiouridine (S2U) to S-geranyl-2-thiouridine (geS2U) and subsequent selenation of the latter derivative to 2-selenouridine (Se2U) in the tRNA chain.</text>
</comment>
<comment type="catalytic activity">
    <reaction evidence="2">
        <text>5-methylaminomethyl-2-thiouridine(34) in tRNA + (2E)-geranyl diphosphate = 5-methylaminomethyl-S-(2E)-geranyl-thiouridine(34) in tRNA + diphosphate</text>
        <dbReference type="Rhea" id="RHEA:14085"/>
        <dbReference type="Rhea" id="RHEA-COMP:10195"/>
        <dbReference type="Rhea" id="RHEA-COMP:14654"/>
        <dbReference type="ChEBI" id="CHEBI:33019"/>
        <dbReference type="ChEBI" id="CHEBI:58057"/>
        <dbReference type="ChEBI" id="CHEBI:74455"/>
        <dbReference type="ChEBI" id="CHEBI:140632"/>
    </reaction>
</comment>
<dbReference type="GO" id="GO:0002098">
    <property type="term" value="P:tRNA wobble uridine modification"/>
    <property type="evidence" value="ECO:0007669"/>
    <property type="project" value="UniProtKB-UniRule"/>
</dbReference>
<sequence>MELALSTLEIRQILASDTPIIDVRAPIEFQQGAMPSALNLPLMNDEERAAVGTCYKQKGSKKAVELGHQLVSGEVRENRINAWKTMCQQHPEGYLCCARGGMRSHIAQQWLKDAGIDYPLINGGYKNLRQTTLDAIDELALRPILLIGGCTGNGKTLLVQSFDNGIDLEGIAHHRGSSFGRTLETQFSQATFENHLAVSMLKKAPKHNRWIVEDEGRAIGVNSLPDSLRRAMETATIAVVEDPFERRLERLKEEYFDRMTHDFWAAFGEEQGWIAYSEYLHHGLYAIRKRLGSQRAIELTKLLDGALIAQRQTEKTDVHFSWLTPLLHEYYDPMYRYQLSKKLDRVVFKGTYDEVSEWVKLTANEECPPPSYK</sequence>
<feature type="domain" description="Rhodanese" evidence="3">
    <location>
        <begin position="14"/>
        <end position="137"/>
    </location>
</feature>
<dbReference type="Pfam" id="PF26341">
    <property type="entry name" value="AAA_SelU"/>
    <property type="match status" value="1"/>
</dbReference>
<dbReference type="PROSITE" id="PS50206">
    <property type="entry name" value="RHODANESE_3"/>
    <property type="match status" value="1"/>
</dbReference>
<dbReference type="PANTHER" id="PTHR30401:SF0">
    <property type="entry name" value="TRNA 2-SELENOURIDINE SYNTHASE"/>
    <property type="match status" value="1"/>
</dbReference>
<dbReference type="NCBIfam" id="NF008751">
    <property type="entry name" value="PRK11784.1-3"/>
    <property type="match status" value="1"/>
</dbReference>
<evidence type="ECO:0000256" key="2">
    <source>
        <dbReference type="HAMAP-Rule" id="MF_01622"/>
    </source>
</evidence>
<dbReference type="AlphaFoldDB" id="B6XHN5"/>
<feature type="active site" description="S-selanylcysteine intermediate" evidence="2">
    <location>
        <position position="97"/>
    </location>
</feature>
<gene>
    <name evidence="2 4" type="primary">selU</name>
    <name evidence="4" type="ORF">PROVALCAL_02873</name>
</gene>
<accession>B6XHN5</accession>
<dbReference type="InterPro" id="IPR036873">
    <property type="entry name" value="Rhodanese-like_dom_sf"/>
</dbReference>
<dbReference type="RefSeq" id="WP_006659808.1">
    <property type="nucleotide sequence ID" value="NZ_ABXW01000053.1"/>
</dbReference>
<evidence type="ECO:0000259" key="3">
    <source>
        <dbReference type="PROSITE" id="PS50206"/>
    </source>
</evidence>
<comment type="catalytic activity">
    <reaction evidence="2">
        <text>5-methylaminomethyl-S-(2E)-geranyl-thiouridine(34) in tRNA + selenophosphate + H(+) = 5-methylaminomethyl-2-(Se-phospho)selenouridine(34) in tRNA + (2E)-thiogeraniol</text>
        <dbReference type="Rhea" id="RHEA:60172"/>
        <dbReference type="Rhea" id="RHEA-COMP:14654"/>
        <dbReference type="Rhea" id="RHEA-COMP:15523"/>
        <dbReference type="ChEBI" id="CHEBI:15378"/>
        <dbReference type="ChEBI" id="CHEBI:16144"/>
        <dbReference type="ChEBI" id="CHEBI:140632"/>
        <dbReference type="ChEBI" id="CHEBI:143702"/>
        <dbReference type="ChEBI" id="CHEBI:143703"/>
    </reaction>
</comment>
<organism evidence="4 5">
    <name type="scientific">Providencia alcalifaciens DSM 30120</name>
    <dbReference type="NCBI Taxonomy" id="520999"/>
    <lineage>
        <taxon>Bacteria</taxon>
        <taxon>Pseudomonadati</taxon>
        <taxon>Pseudomonadota</taxon>
        <taxon>Gammaproteobacteria</taxon>
        <taxon>Enterobacterales</taxon>
        <taxon>Morganellaceae</taxon>
        <taxon>Providencia</taxon>
    </lineage>
</organism>
<dbReference type="HAMAP" id="MF_01622">
    <property type="entry name" value="tRNA_sel_U_synth"/>
    <property type="match status" value="1"/>
</dbReference>
<dbReference type="InterPro" id="IPR058840">
    <property type="entry name" value="AAA_SelU"/>
</dbReference>
<dbReference type="Gene3D" id="3.40.250.10">
    <property type="entry name" value="Rhodanese-like domain"/>
    <property type="match status" value="1"/>
</dbReference>
<comment type="caution">
    <text evidence="4">The sequence shown here is derived from an EMBL/GenBank/DDBJ whole genome shotgun (WGS) entry which is preliminary data.</text>
</comment>
<evidence type="ECO:0000256" key="1">
    <source>
        <dbReference type="ARBA" id="ARBA00023266"/>
    </source>
</evidence>
<evidence type="ECO:0000313" key="5">
    <source>
        <dbReference type="Proteomes" id="UP000003729"/>
    </source>
</evidence>
<dbReference type="SUPFAM" id="SSF52821">
    <property type="entry name" value="Rhodanese/Cell cycle control phosphatase"/>
    <property type="match status" value="1"/>
</dbReference>
<dbReference type="CDD" id="cd01520">
    <property type="entry name" value="RHOD_YbbB"/>
    <property type="match status" value="1"/>
</dbReference>
<keyword evidence="1 2" id="KW-0711">Selenium</keyword>
<proteinExistence type="inferred from homology"/>
<dbReference type="PANTHER" id="PTHR30401">
    <property type="entry name" value="TRNA 2-SELENOURIDINE SYNTHASE"/>
    <property type="match status" value="1"/>
</dbReference>
<comment type="similarity">
    <text evidence="2">Belongs to the SelU family.</text>
</comment>
<dbReference type="GO" id="GO:0016765">
    <property type="term" value="F:transferase activity, transferring alkyl or aryl (other than methyl) groups"/>
    <property type="evidence" value="ECO:0007669"/>
    <property type="project" value="UniProtKB-UniRule"/>
</dbReference>
<name>B6XHN5_9GAMM</name>
<comment type="catalytic activity">
    <reaction evidence="2">
        <text>5-methylaminomethyl-2-(Se-phospho)selenouridine(34) in tRNA + H2O = 5-methylaminomethyl-2-selenouridine(34) in tRNA + phosphate</text>
        <dbReference type="Rhea" id="RHEA:60176"/>
        <dbReference type="Rhea" id="RHEA-COMP:10196"/>
        <dbReference type="Rhea" id="RHEA-COMP:15523"/>
        <dbReference type="ChEBI" id="CHEBI:15377"/>
        <dbReference type="ChEBI" id="CHEBI:43474"/>
        <dbReference type="ChEBI" id="CHEBI:82743"/>
        <dbReference type="ChEBI" id="CHEBI:143702"/>
    </reaction>
</comment>
<protein>
    <recommendedName>
        <fullName evidence="2">tRNA 2-selenouridine synthase</fullName>
        <ecNumber evidence="2">2.9.1.3</ecNumber>
    </recommendedName>
</protein>
<dbReference type="NCBIfam" id="NF008749">
    <property type="entry name" value="PRK11784.1-1"/>
    <property type="match status" value="1"/>
</dbReference>
<dbReference type="InterPro" id="IPR017582">
    <property type="entry name" value="SelU"/>
</dbReference>
<dbReference type="EC" id="2.9.1.3" evidence="2"/>
<reference evidence="4 5" key="1">
    <citation type="submission" date="2008-10" db="EMBL/GenBank/DDBJ databases">
        <title>Draft genome sequence of Providencia alcalifaciens (DSM 30120).</title>
        <authorList>
            <person name="Sudarsanam P."/>
            <person name="Ley R."/>
            <person name="Guruge J."/>
            <person name="Turnbaugh P.J."/>
            <person name="Mahowald M."/>
            <person name="Liep D."/>
            <person name="Gordon J."/>
        </authorList>
    </citation>
    <scope>NUCLEOTIDE SEQUENCE [LARGE SCALE GENOMIC DNA]</scope>
    <source>
        <strain evidence="4 5">DSM 30120</strain>
    </source>
</reference>
<evidence type="ECO:0000313" key="4">
    <source>
        <dbReference type="EMBL" id="EEB44848.1"/>
    </source>
</evidence>
<keyword evidence="2 4" id="KW-0808">Transferase</keyword>
<comment type="subunit">
    <text evidence="2">Monomer.</text>
</comment>
<reference evidence="4 5" key="2">
    <citation type="submission" date="2008-10" db="EMBL/GenBank/DDBJ databases">
        <authorList>
            <person name="Fulton L."/>
            <person name="Clifton S."/>
            <person name="Fulton B."/>
            <person name="Xu J."/>
            <person name="Minx P."/>
            <person name="Pepin K.H."/>
            <person name="Johnson M."/>
            <person name="Bhonagiri V."/>
            <person name="Nash W.E."/>
            <person name="Mardis E.R."/>
            <person name="Wilson R.K."/>
        </authorList>
    </citation>
    <scope>NUCLEOTIDE SEQUENCE [LARGE SCALE GENOMIC DNA]</scope>
    <source>
        <strain evidence="4 5">DSM 30120</strain>
    </source>
</reference>
<dbReference type="GO" id="GO:0043828">
    <property type="term" value="F:tRNA 2-selenouridine synthase activity"/>
    <property type="evidence" value="ECO:0007669"/>
    <property type="project" value="UniProtKB-EC"/>
</dbReference>
<dbReference type="NCBIfam" id="TIGR03167">
    <property type="entry name" value="tRNA_sel_U_synt"/>
    <property type="match status" value="1"/>
</dbReference>
<dbReference type="InterPro" id="IPR001763">
    <property type="entry name" value="Rhodanese-like_dom"/>
</dbReference>
<dbReference type="SMART" id="SM00450">
    <property type="entry name" value="RHOD"/>
    <property type="match status" value="1"/>
</dbReference>
<dbReference type="GeneID" id="57293777"/>